<dbReference type="PANTHER" id="PTHR43281:SF1">
    <property type="entry name" value="FARNESYL DIPHOSPHATE SYNTHASE"/>
    <property type="match status" value="1"/>
</dbReference>
<gene>
    <name evidence="10" type="ORF">HK439_09595</name>
</gene>
<dbReference type="GO" id="GO:0005737">
    <property type="term" value="C:cytoplasm"/>
    <property type="evidence" value="ECO:0007669"/>
    <property type="project" value="UniProtKB-ARBA"/>
</dbReference>
<dbReference type="PANTHER" id="PTHR43281">
    <property type="entry name" value="FARNESYL DIPHOSPHATE SYNTHASE"/>
    <property type="match status" value="1"/>
</dbReference>
<keyword evidence="4" id="KW-0479">Metal-binding</keyword>
<dbReference type="GO" id="GO:0004659">
    <property type="term" value="F:prenyltransferase activity"/>
    <property type="evidence" value="ECO:0007669"/>
    <property type="project" value="InterPro"/>
</dbReference>
<dbReference type="InterPro" id="IPR033749">
    <property type="entry name" value="Polyprenyl_synt_CS"/>
</dbReference>
<organism evidence="10 11">
    <name type="scientific">Roseibium aggregatum</name>
    <dbReference type="NCBI Taxonomy" id="187304"/>
    <lineage>
        <taxon>Bacteria</taxon>
        <taxon>Pseudomonadati</taxon>
        <taxon>Pseudomonadota</taxon>
        <taxon>Alphaproteobacteria</taxon>
        <taxon>Hyphomicrobiales</taxon>
        <taxon>Stappiaceae</taxon>
        <taxon>Roseibium</taxon>
    </lineage>
</organism>
<dbReference type="SFLD" id="SFLDG01017">
    <property type="entry name" value="Polyprenyl_Transferase_Like"/>
    <property type="match status" value="1"/>
</dbReference>
<reference evidence="10" key="1">
    <citation type="submission" date="2020-05" db="EMBL/GenBank/DDBJ databases">
        <title>Identification of trans-AT polyketide cluster in two marine bacteria, producers of a novel glutaramide-containing polyketide sesbanimide D and analogs.</title>
        <authorList>
            <person name="Kacar D."/>
            <person name="Rodriguez P."/>
            <person name="Canedo L."/>
            <person name="Gonzalez E."/>
            <person name="Galan B."/>
            <person name="De La Calle F."/>
            <person name="Garcia J.L."/>
        </authorList>
    </citation>
    <scope>NUCLEOTIDE SEQUENCE</scope>
    <source>
        <strain evidence="10">PHM038</strain>
    </source>
</reference>
<dbReference type="InterPro" id="IPR008949">
    <property type="entry name" value="Isoprenoid_synthase_dom_sf"/>
</dbReference>
<evidence type="ECO:0000256" key="8">
    <source>
        <dbReference type="RuleBase" id="RU004466"/>
    </source>
</evidence>
<dbReference type="EMBL" id="JABFCZ010000009">
    <property type="protein sequence ID" value="MBD1546516.1"/>
    <property type="molecule type" value="Genomic_DNA"/>
</dbReference>
<dbReference type="Proteomes" id="UP000598467">
    <property type="component" value="Unassembled WGS sequence"/>
</dbReference>
<evidence type="ECO:0000256" key="6">
    <source>
        <dbReference type="ARBA" id="ARBA00023229"/>
    </source>
</evidence>
<name>A0A926S5I5_9HYPH</name>
<comment type="cofactor">
    <cofactor evidence="1">
        <name>Mg(2+)</name>
        <dbReference type="ChEBI" id="CHEBI:18420"/>
    </cofactor>
</comment>
<protein>
    <recommendedName>
        <fullName evidence="7">Probable farnesyl diphosphate synthase</fullName>
    </recommendedName>
</protein>
<evidence type="ECO:0000256" key="3">
    <source>
        <dbReference type="ARBA" id="ARBA00022679"/>
    </source>
</evidence>
<dbReference type="CDD" id="cd00685">
    <property type="entry name" value="Trans_IPPS_HT"/>
    <property type="match status" value="1"/>
</dbReference>
<evidence type="ECO:0000256" key="5">
    <source>
        <dbReference type="ARBA" id="ARBA00022842"/>
    </source>
</evidence>
<keyword evidence="5" id="KW-0460">Magnesium</keyword>
<dbReference type="SUPFAM" id="SSF48576">
    <property type="entry name" value="Terpenoid synthases"/>
    <property type="match status" value="1"/>
</dbReference>
<comment type="caution">
    <text evidence="10">The sequence shown here is derived from an EMBL/GenBank/DDBJ whole genome shotgun (WGS) entry which is preliminary data.</text>
</comment>
<keyword evidence="6" id="KW-0414">Isoprene biosynthesis</keyword>
<dbReference type="NCBIfam" id="NF045485">
    <property type="entry name" value="FPPsyn"/>
    <property type="match status" value="1"/>
</dbReference>
<dbReference type="AlphaFoldDB" id="A0A926S5I5"/>
<dbReference type="PROSITE" id="PS00444">
    <property type="entry name" value="POLYPRENYL_SYNTHASE_2"/>
    <property type="match status" value="1"/>
</dbReference>
<evidence type="ECO:0000313" key="10">
    <source>
        <dbReference type="EMBL" id="MBD1546516.1"/>
    </source>
</evidence>
<dbReference type="Pfam" id="PF00348">
    <property type="entry name" value="polyprenyl_synt"/>
    <property type="match status" value="1"/>
</dbReference>
<dbReference type="GO" id="GO:0046872">
    <property type="term" value="F:metal ion binding"/>
    <property type="evidence" value="ECO:0007669"/>
    <property type="project" value="UniProtKB-KW"/>
</dbReference>
<accession>A0A926S5I5</accession>
<comment type="similarity">
    <text evidence="2 8">Belongs to the FPP/GGPP synthase family.</text>
</comment>
<evidence type="ECO:0000256" key="4">
    <source>
        <dbReference type="ARBA" id="ARBA00022723"/>
    </source>
</evidence>
<dbReference type="FunFam" id="1.10.600.10:FF:000001">
    <property type="entry name" value="Geranylgeranyl diphosphate synthase"/>
    <property type="match status" value="1"/>
</dbReference>
<feature type="region of interest" description="Disordered" evidence="9">
    <location>
        <begin position="35"/>
        <end position="64"/>
    </location>
</feature>
<evidence type="ECO:0000256" key="7">
    <source>
        <dbReference type="ARBA" id="ARBA00069024"/>
    </source>
</evidence>
<sequence length="369" mass="40025">MITVPLWRRDQLNTAININATTLINKSCRDGLTGPAFQDREPVTISPLSRPPCPSKRRGPQQHDWNGLLTDEFQAHLAKSADRVERVLEDILSAEAREGETERPERLLAAMRHAALAGGKRLRPILMLEAAALFGRVDQGVPLAASALEMIHCYSLAHDDLPAMDDDDLRRGLPTVHKAFDEATAILAGDALLTLAFDVIADDEVHSDPSIRLRLSRELARAAGIGGMAGGQMFDLESEGRDRSEAEIRKLQAMKTGALLRYACRAGAILSDAPEEYIDRLTRFGEIIGLAFQLADDLLDVEASPEIAGKATGKDAAAGKATLVGLFGVEKTRAELNALLGEAEELLAPFGDKAAALLQLARFIVQRDR</sequence>
<dbReference type="SFLD" id="SFLDS00005">
    <property type="entry name" value="Isoprenoid_Synthase_Type_I"/>
    <property type="match status" value="1"/>
</dbReference>
<evidence type="ECO:0000313" key="11">
    <source>
        <dbReference type="Proteomes" id="UP000598467"/>
    </source>
</evidence>
<dbReference type="Gene3D" id="1.10.600.10">
    <property type="entry name" value="Farnesyl Diphosphate Synthase"/>
    <property type="match status" value="1"/>
</dbReference>
<evidence type="ECO:0000256" key="9">
    <source>
        <dbReference type="SAM" id="MobiDB-lite"/>
    </source>
</evidence>
<evidence type="ECO:0000256" key="1">
    <source>
        <dbReference type="ARBA" id="ARBA00001946"/>
    </source>
</evidence>
<evidence type="ECO:0000256" key="2">
    <source>
        <dbReference type="ARBA" id="ARBA00006706"/>
    </source>
</evidence>
<dbReference type="InterPro" id="IPR000092">
    <property type="entry name" value="Polyprenyl_synt"/>
</dbReference>
<keyword evidence="3 8" id="KW-0808">Transferase</keyword>
<dbReference type="GO" id="GO:0016114">
    <property type="term" value="P:terpenoid biosynthetic process"/>
    <property type="evidence" value="ECO:0007669"/>
    <property type="project" value="UniProtKB-ARBA"/>
</dbReference>
<proteinExistence type="inferred from homology"/>
<dbReference type="InterPro" id="IPR053378">
    <property type="entry name" value="Prenyl_diphosphate_synthase"/>
</dbReference>